<dbReference type="EMBL" id="PIPZ01000001">
    <property type="protein sequence ID" value="RUO61472.1"/>
    <property type="molecule type" value="Genomic_DNA"/>
</dbReference>
<evidence type="ECO:0000256" key="14">
    <source>
        <dbReference type="HAMAP-Rule" id="MF_00180"/>
    </source>
</evidence>
<keyword evidence="13 14" id="KW-0456">Lyase</keyword>
<comment type="similarity">
    <text evidence="6">In the C-terminal section; belongs to the GTP cyclohydrolase II family.</text>
</comment>
<dbReference type="SUPFAM" id="SSF142695">
    <property type="entry name" value="RibA-like"/>
    <property type="match status" value="1"/>
</dbReference>
<comment type="cofactor">
    <cofactor evidence="14">
        <name>Mg(2+)</name>
        <dbReference type="ChEBI" id="CHEBI:18420"/>
    </cofactor>
    <cofactor evidence="14">
        <name>Mn(2+)</name>
        <dbReference type="ChEBI" id="CHEBI:29035"/>
    </cofactor>
    <text evidence="14">Binds 2 divalent metal cations per subunit. Magnesium or manganese.</text>
</comment>
<dbReference type="GO" id="GO:0003935">
    <property type="term" value="F:GTP cyclohydrolase II activity"/>
    <property type="evidence" value="ECO:0007669"/>
    <property type="project" value="TreeGrafter"/>
</dbReference>
<feature type="binding site" evidence="14">
    <location>
        <position position="29"/>
    </location>
    <ligand>
        <name>Mg(2+)</name>
        <dbReference type="ChEBI" id="CHEBI:18420"/>
        <label>2</label>
    </ligand>
</feature>
<dbReference type="FunFam" id="3.90.870.10:FF:000001">
    <property type="entry name" value="Riboflavin biosynthesis protein RibBA"/>
    <property type="match status" value="1"/>
</dbReference>
<dbReference type="OrthoDB" id="9793111at2"/>
<dbReference type="HAMAP" id="MF_00180">
    <property type="entry name" value="RibB"/>
    <property type="match status" value="1"/>
</dbReference>
<dbReference type="InterPro" id="IPR036144">
    <property type="entry name" value="RibA-like_sf"/>
</dbReference>
<dbReference type="RefSeq" id="WP_126759094.1">
    <property type="nucleotide sequence ID" value="NZ_PIPZ01000001.1"/>
</dbReference>
<comment type="similarity">
    <text evidence="5">In the N-terminal section; belongs to the DHBP synthase family.</text>
</comment>
<comment type="function">
    <text evidence="3 14">Catalyzes the conversion of D-ribulose 5-phosphate to formate and 3,4-dihydroxy-2-butanone 4-phosphate.</text>
</comment>
<feature type="binding site" evidence="14">
    <location>
        <position position="29"/>
    </location>
    <ligand>
        <name>Mg(2+)</name>
        <dbReference type="ChEBI" id="CHEBI:18420"/>
        <label>1</label>
    </ligand>
</feature>
<dbReference type="GO" id="GO:0030145">
    <property type="term" value="F:manganese ion binding"/>
    <property type="evidence" value="ECO:0007669"/>
    <property type="project" value="UniProtKB-UniRule"/>
</dbReference>
<name>A0A432YKI9_9GAMM</name>
<dbReference type="EC" id="4.1.99.12" evidence="7 14"/>
<accession>A0A432YKI9</accession>
<keyword evidence="10 14" id="KW-0479">Metal-binding</keyword>
<evidence type="ECO:0000256" key="1">
    <source>
        <dbReference type="ARBA" id="ARBA00000141"/>
    </source>
</evidence>
<gene>
    <name evidence="14 16" type="primary">ribB</name>
    <name evidence="16" type="ORF">CWI76_04240</name>
</gene>
<comment type="catalytic activity">
    <reaction evidence="1 14">
        <text>D-ribulose 5-phosphate = (2S)-2-hydroxy-3-oxobutyl phosphate + formate + H(+)</text>
        <dbReference type="Rhea" id="RHEA:18457"/>
        <dbReference type="ChEBI" id="CHEBI:15378"/>
        <dbReference type="ChEBI" id="CHEBI:15740"/>
        <dbReference type="ChEBI" id="CHEBI:58121"/>
        <dbReference type="ChEBI" id="CHEBI:58830"/>
        <dbReference type="EC" id="4.1.99.12"/>
    </reaction>
</comment>
<proteinExistence type="inferred from homology"/>
<feature type="site" description="Essential for catalytic activity" evidence="14">
    <location>
        <position position="127"/>
    </location>
</feature>
<dbReference type="GO" id="GO:0005829">
    <property type="term" value="C:cytosol"/>
    <property type="evidence" value="ECO:0007669"/>
    <property type="project" value="TreeGrafter"/>
</dbReference>
<feature type="site" description="Essential for catalytic activity" evidence="14">
    <location>
        <position position="165"/>
    </location>
</feature>
<keyword evidence="12 14" id="KW-0464">Manganese</keyword>
<evidence type="ECO:0000256" key="6">
    <source>
        <dbReference type="ARBA" id="ARBA00008976"/>
    </source>
</evidence>
<dbReference type="InterPro" id="IPR017945">
    <property type="entry name" value="DHBP_synth_RibB-like_a/b_dom"/>
</dbReference>
<dbReference type="NCBIfam" id="TIGR00506">
    <property type="entry name" value="ribB"/>
    <property type="match status" value="1"/>
</dbReference>
<dbReference type="InterPro" id="IPR000422">
    <property type="entry name" value="DHBP_synthase_RibB"/>
</dbReference>
<dbReference type="PANTHER" id="PTHR21327">
    <property type="entry name" value="GTP CYCLOHYDROLASE II-RELATED"/>
    <property type="match status" value="1"/>
</dbReference>
<reference evidence="17" key="1">
    <citation type="journal article" date="2018" name="Front. Microbiol.">
        <title>Genome-Based Analysis Reveals the Taxonomy and Diversity of the Family Idiomarinaceae.</title>
        <authorList>
            <person name="Liu Y."/>
            <person name="Lai Q."/>
            <person name="Shao Z."/>
        </authorList>
    </citation>
    <scope>NUCLEOTIDE SEQUENCE [LARGE SCALE GENOMIC DNA]</scope>
    <source>
        <strain evidence="17">PIM1</strain>
    </source>
</reference>
<comment type="caution">
    <text evidence="16">The sequence shown here is derived from an EMBL/GenBank/DDBJ whole genome shotgun (WGS) entry which is preliminary data.</text>
</comment>
<evidence type="ECO:0000313" key="16">
    <source>
        <dbReference type="EMBL" id="RUO61472.1"/>
    </source>
</evidence>
<dbReference type="Proteomes" id="UP000288127">
    <property type="component" value="Unassembled WGS sequence"/>
</dbReference>
<feature type="binding site" evidence="14">
    <location>
        <begin position="28"/>
        <end position="29"/>
    </location>
    <ligand>
        <name>D-ribulose 5-phosphate</name>
        <dbReference type="ChEBI" id="CHEBI:58121"/>
    </ligand>
</feature>
<dbReference type="InterPro" id="IPR032677">
    <property type="entry name" value="GTP_cyclohydro_II"/>
</dbReference>
<dbReference type="SUPFAM" id="SSF55821">
    <property type="entry name" value="YrdC/RibB"/>
    <property type="match status" value="1"/>
</dbReference>
<dbReference type="PIRSF" id="PIRSF001259">
    <property type="entry name" value="RibA"/>
    <property type="match status" value="1"/>
</dbReference>
<comment type="cofactor">
    <cofactor evidence="2">
        <name>Mn(2+)</name>
        <dbReference type="ChEBI" id="CHEBI:29035"/>
    </cofactor>
</comment>
<comment type="subunit">
    <text evidence="14">Homodimer.</text>
</comment>
<dbReference type="Gene3D" id="3.90.870.10">
    <property type="entry name" value="DHBP synthase"/>
    <property type="match status" value="1"/>
</dbReference>
<dbReference type="NCBIfam" id="NF010626">
    <property type="entry name" value="PRK14019.1"/>
    <property type="match status" value="1"/>
</dbReference>
<evidence type="ECO:0000256" key="5">
    <source>
        <dbReference type="ARBA" id="ARBA00005520"/>
    </source>
</evidence>
<evidence type="ECO:0000256" key="8">
    <source>
        <dbReference type="ARBA" id="ARBA00018836"/>
    </source>
</evidence>
<comment type="pathway">
    <text evidence="4 14">Cofactor biosynthesis; riboflavin biosynthesis; 2-hydroxy-3-oxobutyl phosphate from D-ribulose 5-phosphate: step 1/1.</text>
</comment>
<dbReference type="PANTHER" id="PTHR21327:SF34">
    <property type="entry name" value="3,4-DIHYDROXY-2-BUTANONE 4-PHOSPHATE SYNTHASE"/>
    <property type="match status" value="1"/>
</dbReference>
<evidence type="ECO:0000256" key="2">
    <source>
        <dbReference type="ARBA" id="ARBA00001936"/>
    </source>
</evidence>
<evidence type="ECO:0000256" key="3">
    <source>
        <dbReference type="ARBA" id="ARBA00002284"/>
    </source>
</evidence>
<dbReference type="Gene3D" id="3.40.50.10990">
    <property type="entry name" value="GTP cyclohydrolase II"/>
    <property type="match status" value="1"/>
</dbReference>
<dbReference type="GO" id="GO:0009231">
    <property type="term" value="P:riboflavin biosynthetic process"/>
    <property type="evidence" value="ECO:0007669"/>
    <property type="project" value="UniProtKB-UniRule"/>
</dbReference>
<evidence type="ECO:0000256" key="13">
    <source>
        <dbReference type="ARBA" id="ARBA00023239"/>
    </source>
</evidence>
<feature type="binding site" evidence="14">
    <location>
        <position position="33"/>
    </location>
    <ligand>
        <name>D-ribulose 5-phosphate</name>
        <dbReference type="ChEBI" id="CHEBI:58121"/>
    </ligand>
</feature>
<dbReference type="AlphaFoldDB" id="A0A432YKI9"/>
<keyword evidence="17" id="KW-1185">Reference proteome</keyword>
<evidence type="ECO:0000259" key="15">
    <source>
        <dbReference type="Pfam" id="PF00925"/>
    </source>
</evidence>
<evidence type="ECO:0000313" key="17">
    <source>
        <dbReference type="Proteomes" id="UP000288127"/>
    </source>
</evidence>
<evidence type="ECO:0000256" key="4">
    <source>
        <dbReference type="ARBA" id="ARBA00004904"/>
    </source>
</evidence>
<evidence type="ECO:0000256" key="7">
    <source>
        <dbReference type="ARBA" id="ARBA00012153"/>
    </source>
</evidence>
<evidence type="ECO:0000256" key="11">
    <source>
        <dbReference type="ARBA" id="ARBA00022842"/>
    </source>
</evidence>
<keyword evidence="9 14" id="KW-0686">Riboflavin biosynthesis</keyword>
<dbReference type="Pfam" id="PF00926">
    <property type="entry name" value="DHBP_synthase"/>
    <property type="match status" value="1"/>
</dbReference>
<dbReference type="UniPathway" id="UPA00275">
    <property type="reaction ID" value="UER00399"/>
</dbReference>
<sequence>MTRLNSAAEIIEDIRQGKMVILMDDEDRENEGDLILAAECVTPAAINFMARYGRGLICLTLTEERCKQLRLPLMVDQNNSPYATNFTVSIEAAEGVTTGISAADRARTVQAAVAKDAQPADLVMPGHIFPLKAKSGGVLNRAGHTEAGCDLARLAGFEPAAVIVEILNEDGTMARRPDLEKFAAEHDLKIGTIADLIEYRSLKEKTVERKAHCKLPTAYGEFELITYQDTIDKQVHYALVHGAIDPDKPVNVRVHLQDTFNDLFATQRAAKRSWPLGHAMEYIGQNDGVLVVIGRQQSPQHILEQVMSFAAEDRGEVKPTAAASNASRNVGIGSQILADLGVHHMHLMSSPKRYSALSGFGLEVVDFIEDEQAGGNE</sequence>
<evidence type="ECO:0000256" key="12">
    <source>
        <dbReference type="ARBA" id="ARBA00023211"/>
    </source>
</evidence>
<dbReference type="Pfam" id="PF00925">
    <property type="entry name" value="GTP_cyclohydro2"/>
    <property type="match status" value="1"/>
</dbReference>
<dbReference type="GO" id="GO:0000287">
    <property type="term" value="F:magnesium ion binding"/>
    <property type="evidence" value="ECO:0007669"/>
    <property type="project" value="UniProtKB-UniRule"/>
</dbReference>
<organism evidence="16 17">
    <name type="scientific">Pseudidiomarina marina</name>
    <dbReference type="NCBI Taxonomy" id="502366"/>
    <lineage>
        <taxon>Bacteria</taxon>
        <taxon>Pseudomonadati</taxon>
        <taxon>Pseudomonadota</taxon>
        <taxon>Gammaproteobacteria</taxon>
        <taxon>Alteromonadales</taxon>
        <taxon>Idiomarinaceae</taxon>
        <taxon>Pseudidiomarina</taxon>
    </lineage>
</organism>
<dbReference type="GO" id="GO:0008686">
    <property type="term" value="F:3,4-dihydroxy-2-butanone-4-phosphate synthase activity"/>
    <property type="evidence" value="ECO:0007669"/>
    <property type="project" value="UniProtKB-UniRule"/>
</dbReference>
<feature type="binding site" evidence="14">
    <location>
        <position position="144"/>
    </location>
    <ligand>
        <name>Mg(2+)</name>
        <dbReference type="ChEBI" id="CHEBI:18420"/>
        <label>2</label>
    </ligand>
</feature>
<evidence type="ECO:0000256" key="9">
    <source>
        <dbReference type="ARBA" id="ARBA00022619"/>
    </source>
</evidence>
<protein>
    <recommendedName>
        <fullName evidence="8 14">3,4-dihydroxy-2-butanone 4-phosphate synthase</fullName>
        <shortName evidence="14">DHBP synthase</shortName>
        <ecNumber evidence="7 14">4.1.99.12</ecNumber>
    </recommendedName>
</protein>
<keyword evidence="11 14" id="KW-0460">Magnesium</keyword>
<evidence type="ECO:0000256" key="10">
    <source>
        <dbReference type="ARBA" id="ARBA00022723"/>
    </source>
</evidence>
<feature type="domain" description="GTP cyclohydrolase II" evidence="15">
    <location>
        <begin position="209"/>
        <end position="368"/>
    </location>
</feature>
<comment type="similarity">
    <text evidence="14">Belongs to the DHBP synthase family.</text>
</comment>
<feature type="binding site" evidence="14">
    <location>
        <begin position="141"/>
        <end position="145"/>
    </location>
    <ligand>
        <name>D-ribulose 5-phosphate</name>
        <dbReference type="ChEBI" id="CHEBI:58121"/>
    </ligand>
</feature>